<dbReference type="UniPathway" id="UPA00034">
    <property type="reaction ID" value="UER00027"/>
</dbReference>
<dbReference type="Pfam" id="PF00278">
    <property type="entry name" value="Orn_DAP_Arg_deC"/>
    <property type="match status" value="1"/>
</dbReference>
<proteinExistence type="inferred from homology"/>
<dbReference type="PROSITE" id="PS00879">
    <property type="entry name" value="ODR_DC_2_2"/>
    <property type="match status" value="1"/>
</dbReference>
<dbReference type="InterPro" id="IPR029066">
    <property type="entry name" value="PLP-binding_barrel"/>
</dbReference>
<evidence type="ECO:0000256" key="6">
    <source>
        <dbReference type="NCBIfam" id="TIGR01048"/>
    </source>
</evidence>
<dbReference type="GO" id="GO:0009089">
    <property type="term" value="P:lysine biosynthetic process via diaminopimelate"/>
    <property type="evidence" value="ECO:0007669"/>
    <property type="project" value="UniProtKB-UniRule"/>
</dbReference>
<evidence type="ECO:0000256" key="2">
    <source>
        <dbReference type="ARBA" id="ARBA00022793"/>
    </source>
</evidence>
<dbReference type="Gene3D" id="2.40.37.10">
    <property type="entry name" value="Lyase, Ornithine Decarboxylase, Chain A, domain 1"/>
    <property type="match status" value="1"/>
</dbReference>
<protein>
    <recommendedName>
        <fullName evidence="5 6">Diaminopimelate decarboxylase</fullName>
        <shortName evidence="5">DAP decarboxylase</shortName>
        <shortName evidence="5">DAPDC</shortName>
        <ecNumber evidence="5 6">4.1.1.20</ecNumber>
    </recommendedName>
</protein>
<comment type="pathway">
    <text evidence="5 8">Amino-acid biosynthesis; L-lysine biosynthesis via DAP pathway; L-lysine from DL-2,6-diaminopimelate: step 1/1.</text>
</comment>
<feature type="binding site" evidence="5">
    <location>
        <position position="316"/>
    </location>
    <ligand>
        <name>substrate</name>
    </ligand>
</feature>
<feature type="binding site" evidence="5">
    <location>
        <position position="239"/>
    </location>
    <ligand>
        <name>pyridoxal 5'-phosphate</name>
        <dbReference type="ChEBI" id="CHEBI:597326"/>
    </ligand>
</feature>
<evidence type="ECO:0000256" key="5">
    <source>
        <dbReference type="HAMAP-Rule" id="MF_02120"/>
    </source>
</evidence>
<reference evidence="11 12" key="1">
    <citation type="submission" date="2017-09" db="EMBL/GenBank/DDBJ databases">
        <title>Depth-based differentiation of microbial function through sediment-hosted aquifers and enrichment of novel symbionts in the deep terrestrial subsurface.</title>
        <authorList>
            <person name="Probst A.J."/>
            <person name="Ladd B."/>
            <person name="Jarett J.K."/>
            <person name="Geller-Mcgrath D.E."/>
            <person name="Sieber C.M."/>
            <person name="Emerson J.B."/>
            <person name="Anantharaman K."/>
            <person name="Thomas B.C."/>
            <person name="Malmstrom R."/>
            <person name="Stieglmeier M."/>
            <person name="Klingl A."/>
            <person name="Woyke T."/>
            <person name="Ryan C.M."/>
            <person name="Banfield J.F."/>
        </authorList>
    </citation>
    <scope>NUCLEOTIDE SEQUENCE [LARGE SCALE GENOMIC DNA]</scope>
    <source>
        <strain evidence="11">CG11_big_fil_rev_8_21_14_0_20_42_13</strain>
    </source>
</reference>
<gene>
    <name evidence="5 11" type="primary">lysA</name>
    <name evidence="11" type="ORF">COV72_06955</name>
</gene>
<dbReference type="InterPro" id="IPR009006">
    <property type="entry name" value="Ala_racemase/Decarboxylase_C"/>
</dbReference>
<comment type="subunit">
    <text evidence="5">Homodimer.</text>
</comment>
<feature type="domain" description="Orn/DAP/Arg decarboxylase 2 N-terminal" evidence="10">
    <location>
        <begin position="39"/>
        <end position="279"/>
    </location>
</feature>
<feature type="active site" description="Proton donor" evidence="7">
    <location>
        <position position="345"/>
    </location>
</feature>
<dbReference type="NCBIfam" id="TIGR01048">
    <property type="entry name" value="lysA"/>
    <property type="match status" value="1"/>
</dbReference>
<comment type="similarity">
    <text evidence="5">Belongs to the Orn/Lys/Arg decarboxylase class-II family. LysA subfamily.</text>
</comment>
<dbReference type="EC" id="4.1.1.20" evidence="5 6"/>
<dbReference type="AlphaFoldDB" id="A0A2H0LWA4"/>
<dbReference type="PANTHER" id="PTHR43727">
    <property type="entry name" value="DIAMINOPIMELATE DECARBOXYLASE"/>
    <property type="match status" value="1"/>
</dbReference>
<accession>A0A2H0LWA4</accession>
<dbReference type="EMBL" id="PCWA01000092">
    <property type="protein sequence ID" value="PIQ88661.1"/>
    <property type="molecule type" value="Genomic_DNA"/>
</dbReference>
<feature type="binding site" evidence="5">
    <location>
        <position position="312"/>
    </location>
    <ligand>
        <name>substrate</name>
    </ligand>
</feature>
<feature type="binding site" evidence="5">
    <location>
        <position position="346"/>
    </location>
    <ligand>
        <name>substrate</name>
    </ligand>
</feature>
<dbReference type="HAMAP" id="MF_02120">
    <property type="entry name" value="LysA"/>
    <property type="match status" value="1"/>
</dbReference>
<dbReference type="Proteomes" id="UP000229641">
    <property type="component" value="Unassembled WGS sequence"/>
</dbReference>
<evidence type="ECO:0000256" key="7">
    <source>
        <dbReference type="PIRSR" id="PIRSR600183-50"/>
    </source>
</evidence>
<dbReference type="GO" id="GO:0030170">
    <property type="term" value="F:pyridoxal phosphate binding"/>
    <property type="evidence" value="ECO:0007669"/>
    <property type="project" value="UniProtKB-UniRule"/>
</dbReference>
<dbReference type="PRINTS" id="PR01181">
    <property type="entry name" value="DAPDCRBXLASE"/>
</dbReference>
<dbReference type="Pfam" id="PF02784">
    <property type="entry name" value="Orn_Arg_deC_N"/>
    <property type="match status" value="1"/>
</dbReference>
<dbReference type="PANTHER" id="PTHR43727:SF2">
    <property type="entry name" value="GROUP IV DECARBOXYLASE"/>
    <property type="match status" value="1"/>
</dbReference>
<dbReference type="InterPro" id="IPR000183">
    <property type="entry name" value="Orn/DAP/Arg_de-COase"/>
</dbReference>
<comment type="cofactor">
    <cofactor evidence="1 5 7 8">
        <name>pyridoxal 5'-phosphate</name>
        <dbReference type="ChEBI" id="CHEBI:597326"/>
    </cofactor>
</comment>
<keyword evidence="3 5" id="KW-0663">Pyridoxal phosphate</keyword>
<evidence type="ECO:0000256" key="1">
    <source>
        <dbReference type="ARBA" id="ARBA00001933"/>
    </source>
</evidence>
<keyword evidence="5 8" id="KW-0457">Lysine biosynthesis</keyword>
<dbReference type="InterPro" id="IPR022643">
    <property type="entry name" value="De-COase2_C"/>
</dbReference>
<dbReference type="FunFam" id="3.20.20.10:FF:000003">
    <property type="entry name" value="Diaminopimelate decarboxylase"/>
    <property type="match status" value="1"/>
</dbReference>
<feature type="binding site" evidence="5">
    <location>
        <begin position="273"/>
        <end position="276"/>
    </location>
    <ligand>
        <name>pyridoxal 5'-phosphate</name>
        <dbReference type="ChEBI" id="CHEBI:597326"/>
    </ligand>
</feature>
<feature type="domain" description="Orn/DAP/Arg decarboxylase 2 C-terminal" evidence="9">
    <location>
        <begin position="30"/>
        <end position="372"/>
    </location>
</feature>
<evidence type="ECO:0000313" key="12">
    <source>
        <dbReference type="Proteomes" id="UP000229641"/>
    </source>
</evidence>
<evidence type="ECO:0000256" key="3">
    <source>
        <dbReference type="ARBA" id="ARBA00022898"/>
    </source>
</evidence>
<keyword evidence="4 5" id="KW-0456">Lyase</keyword>
<sequence length="423" mass="47185">MHEFKYKNNHLYCENIKIEDLAKKFGTPLYVYSYHTLIDHFFKLKNAFKPVDPLICYSVKANSNLAILKALVDKGAGLDIVSGGELYRAKASGVDAKKIVYASVGKTEEEIEKAIRHGILFFNVESIPELELINKVACRLGAKTNVAIRINPDVEPKTHKYITTGKLTNKFGIDFETARIIFLSNNELPHLDICGIHMHIGSQITDSAPYIAALKKIVKFIGELKKRGINLKYLNIGGGLGIIYNKETPQTAKEFSRKIIPVLKSTGLKIIMEPGRFIAGNSGVLITKVLYMKKTPLKNFIIVDGAMNDLVRPSLYGAYHEILPLYNPAGSKRINIKYDVVGPICESGDFLAKDRAVSKISAGEYLAVMSCGAYGFTMSSNYNSRPRACEALVIKNKAFMIRKRESDKDLIRNEHVPNFLLGF</sequence>
<dbReference type="InterPro" id="IPR002986">
    <property type="entry name" value="DAP_deCOOHase_LysA"/>
</dbReference>
<comment type="function">
    <text evidence="5">Specifically catalyzes the decarboxylation of meso-diaminopimelate (meso-DAP) to L-lysine.</text>
</comment>
<organism evidence="11 12">
    <name type="scientific">Candidatus Ghiorseimicrobium undicola</name>
    <dbReference type="NCBI Taxonomy" id="1974746"/>
    <lineage>
        <taxon>Bacteria</taxon>
        <taxon>Pseudomonadati</taxon>
        <taxon>Candidatus Omnitrophota</taxon>
        <taxon>Candidatus Ghiorseimicrobium</taxon>
    </lineage>
</organism>
<evidence type="ECO:0000256" key="4">
    <source>
        <dbReference type="ARBA" id="ARBA00023239"/>
    </source>
</evidence>
<evidence type="ECO:0000313" key="11">
    <source>
        <dbReference type="EMBL" id="PIQ88661.1"/>
    </source>
</evidence>
<dbReference type="PRINTS" id="PR01179">
    <property type="entry name" value="ODADCRBXLASE"/>
</dbReference>
<feature type="binding site" evidence="5">
    <location>
        <position position="276"/>
    </location>
    <ligand>
        <name>substrate</name>
    </ligand>
</feature>
<evidence type="ECO:0000259" key="9">
    <source>
        <dbReference type="Pfam" id="PF00278"/>
    </source>
</evidence>
<comment type="caution">
    <text evidence="11">The sequence shown here is derived from an EMBL/GenBank/DDBJ whole genome shotgun (WGS) entry which is preliminary data.</text>
</comment>
<keyword evidence="5" id="KW-0028">Amino-acid biosynthesis</keyword>
<feature type="binding site" evidence="5">
    <location>
        <position position="374"/>
    </location>
    <ligand>
        <name>pyridoxal 5'-phosphate</name>
        <dbReference type="ChEBI" id="CHEBI:597326"/>
    </ligand>
</feature>
<dbReference type="Gene3D" id="3.20.20.10">
    <property type="entry name" value="Alanine racemase"/>
    <property type="match status" value="1"/>
</dbReference>
<name>A0A2H0LWA4_9BACT</name>
<dbReference type="InterPro" id="IPR022644">
    <property type="entry name" value="De-COase2_N"/>
</dbReference>
<dbReference type="GO" id="GO:0008836">
    <property type="term" value="F:diaminopimelate decarboxylase activity"/>
    <property type="evidence" value="ECO:0007669"/>
    <property type="project" value="UniProtKB-UniRule"/>
</dbReference>
<feature type="modified residue" description="N6-(pyridoxal phosphate)lysine" evidence="5 7">
    <location>
        <position position="60"/>
    </location>
</feature>
<evidence type="ECO:0000259" key="10">
    <source>
        <dbReference type="Pfam" id="PF02784"/>
    </source>
</evidence>
<dbReference type="SUPFAM" id="SSF51419">
    <property type="entry name" value="PLP-binding barrel"/>
    <property type="match status" value="1"/>
</dbReference>
<dbReference type="InterPro" id="IPR022657">
    <property type="entry name" value="De-COase2_CS"/>
</dbReference>
<dbReference type="CDD" id="cd06828">
    <property type="entry name" value="PLPDE_III_DapDC"/>
    <property type="match status" value="1"/>
</dbReference>
<feature type="binding site" evidence="5">
    <location>
        <position position="374"/>
    </location>
    <ligand>
        <name>substrate</name>
    </ligand>
</feature>
<keyword evidence="2 5" id="KW-0210">Decarboxylase</keyword>
<dbReference type="SUPFAM" id="SSF50621">
    <property type="entry name" value="Alanine racemase C-terminal domain-like"/>
    <property type="match status" value="1"/>
</dbReference>
<evidence type="ECO:0000256" key="8">
    <source>
        <dbReference type="RuleBase" id="RU003738"/>
    </source>
</evidence>
<comment type="catalytic activity">
    <reaction evidence="5 8">
        <text>meso-2,6-diaminopimelate + H(+) = L-lysine + CO2</text>
        <dbReference type="Rhea" id="RHEA:15101"/>
        <dbReference type="ChEBI" id="CHEBI:15378"/>
        <dbReference type="ChEBI" id="CHEBI:16526"/>
        <dbReference type="ChEBI" id="CHEBI:32551"/>
        <dbReference type="ChEBI" id="CHEBI:57791"/>
        <dbReference type="EC" id="4.1.1.20"/>
    </reaction>
</comment>